<evidence type="ECO:0000313" key="1">
    <source>
        <dbReference type="EMBL" id="APZ33369.1"/>
    </source>
</evidence>
<evidence type="ECO:0000313" key="2">
    <source>
        <dbReference type="Proteomes" id="UP000187185"/>
    </source>
</evidence>
<proteinExistence type="predicted"/>
<dbReference type="Proteomes" id="UP000187185">
    <property type="component" value="Chromosome"/>
</dbReference>
<accession>A0A1P8U5I7</accession>
<protein>
    <submittedName>
        <fullName evidence="1">Uncharacterized protein</fullName>
    </submittedName>
</protein>
<dbReference type="EMBL" id="CP018762">
    <property type="protein sequence ID" value="APZ33369.1"/>
    <property type="molecule type" value="Genomic_DNA"/>
</dbReference>
<name>A0A1P8U5I7_9MICO</name>
<organism evidence="1 2">
    <name type="scientific">Microbacterium aurum</name>
    <dbReference type="NCBI Taxonomy" id="36805"/>
    <lineage>
        <taxon>Bacteria</taxon>
        <taxon>Bacillati</taxon>
        <taxon>Actinomycetota</taxon>
        <taxon>Actinomycetes</taxon>
        <taxon>Micrococcales</taxon>
        <taxon>Microbacteriaceae</taxon>
        <taxon>Microbacterium</taxon>
    </lineage>
</organism>
<sequence length="108" mass="11924">MRRTTASTGAGRCTVNGYYKAELVRGPARSGPWKTVNNPNDAPVLTLQVLELLPLRLRQQQAKQLERCDLLLHLLDGRKIARRAVGAHFVRVAHVLTVSASTDTHGML</sequence>
<keyword evidence="2" id="KW-1185">Reference proteome</keyword>
<gene>
    <name evidence="1" type="ORF">BOH66_03055</name>
</gene>
<reference evidence="1 2" key="1">
    <citation type="submission" date="2016-12" db="EMBL/GenBank/DDBJ databases">
        <title>Complete genome sequence of Microbacterium aurum KACC 15219.</title>
        <authorList>
            <person name="Jung Y."/>
            <person name="Shin J.-H."/>
            <person name="Lee Y.-J."/>
            <person name="Yi H."/>
            <person name="Bahn Y.-S."/>
            <person name="Kim J.F."/>
            <person name="Lee D.-W."/>
        </authorList>
    </citation>
    <scope>NUCLEOTIDE SEQUENCE [LARGE SCALE GENOMIC DNA]</scope>
    <source>
        <strain evidence="1 2">KACC 15219</strain>
    </source>
</reference>
<dbReference type="KEGG" id="maur:BOH66_03055"/>
<dbReference type="AlphaFoldDB" id="A0A1P8U5I7"/>